<dbReference type="AlphaFoldDB" id="A0A7Z7B249"/>
<keyword evidence="2" id="KW-1185">Reference proteome</keyword>
<organism evidence="1 2">
    <name type="scientific">Methanolobus vulcani</name>
    <dbReference type="NCBI Taxonomy" id="38026"/>
    <lineage>
        <taxon>Archaea</taxon>
        <taxon>Methanobacteriati</taxon>
        <taxon>Methanobacteriota</taxon>
        <taxon>Stenosarchaea group</taxon>
        <taxon>Methanomicrobia</taxon>
        <taxon>Methanosarcinales</taxon>
        <taxon>Methanosarcinaceae</taxon>
        <taxon>Methanolobus</taxon>
    </lineage>
</organism>
<name>A0A7Z7B249_9EURY</name>
<reference evidence="1 2" key="1">
    <citation type="submission" date="2016-10" db="EMBL/GenBank/DDBJ databases">
        <authorList>
            <person name="Varghese N."/>
            <person name="Submissions S."/>
        </authorList>
    </citation>
    <scope>NUCLEOTIDE SEQUENCE [LARGE SCALE GENOMIC DNA]</scope>
    <source>
        <strain evidence="1 2">PL 12/M</strain>
    </source>
</reference>
<sequence length="74" mass="8591">MNKREAGDYLEDILNSMLAIQEFTDGYSYGSFAADMKTQYAVIRAIEIIVRHQRMCLPHTGELIPKYHGEKWQP</sequence>
<evidence type="ECO:0000313" key="2">
    <source>
        <dbReference type="Proteomes" id="UP000199259"/>
    </source>
</evidence>
<accession>A0A7Z7B249</accession>
<protein>
    <recommendedName>
        <fullName evidence="3">HEPN domain-containing protein</fullName>
    </recommendedName>
</protein>
<proteinExistence type="predicted"/>
<comment type="caution">
    <text evidence="1">The sequence shown here is derived from an EMBL/GenBank/DDBJ whole genome shotgun (WGS) entry which is preliminary data.</text>
</comment>
<dbReference type="RefSeq" id="WP_238380853.1">
    <property type="nucleotide sequence ID" value="NZ_FNCA01000015.1"/>
</dbReference>
<dbReference type="Proteomes" id="UP000199259">
    <property type="component" value="Unassembled WGS sequence"/>
</dbReference>
<dbReference type="EMBL" id="FNCA01000015">
    <property type="protein sequence ID" value="SDG38112.1"/>
    <property type="molecule type" value="Genomic_DNA"/>
</dbReference>
<evidence type="ECO:0000313" key="1">
    <source>
        <dbReference type="EMBL" id="SDG38112.1"/>
    </source>
</evidence>
<gene>
    <name evidence="1" type="ORF">SAMN04488589_2855</name>
</gene>
<evidence type="ECO:0008006" key="3">
    <source>
        <dbReference type="Google" id="ProtNLM"/>
    </source>
</evidence>